<dbReference type="Pfam" id="PF05593">
    <property type="entry name" value="RHS_repeat"/>
    <property type="match status" value="1"/>
</dbReference>
<evidence type="ECO:0000259" key="3">
    <source>
        <dbReference type="Pfam" id="PF25023"/>
    </source>
</evidence>
<keyword evidence="1" id="KW-0677">Repeat</keyword>
<keyword evidence="5" id="KW-1185">Reference proteome</keyword>
<dbReference type="InterPro" id="IPR022385">
    <property type="entry name" value="Rhs_assc_core"/>
</dbReference>
<protein>
    <submittedName>
        <fullName evidence="4">RHS repeat protein</fullName>
    </submittedName>
</protein>
<dbReference type="PANTHER" id="PTHR32305">
    <property type="match status" value="1"/>
</dbReference>
<feature type="domain" description="RHS protein conserved region" evidence="2">
    <location>
        <begin position="846"/>
        <end position="875"/>
    </location>
</feature>
<dbReference type="NCBIfam" id="TIGR03696">
    <property type="entry name" value="Rhs_assc_core"/>
    <property type="match status" value="1"/>
</dbReference>
<dbReference type="InterPro" id="IPR056823">
    <property type="entry name" value="TEN-like_YD-shell"/>
</dbReference>
<dbReference type="NCBIfam" id="TIGR01643">
    <property type="entry name" value="YD_repeat_2x"/>
    <property type="match status" value="3"/>
</dbReference>
<dbReference type="InterPro" id="IPR001826">
    <property type="entry name" value="RHS"/>
</dbReference>
<dbReference type="Proteomes" id="UP000273516">
    <property type="component" value="Unassembled WGS sequence"/>
</dbReference>
<dbReference type="PANTHER" id="PTHR32305:SF15">
    <property type="entry name" value="PROTEIN RHSA-RELATED"/>
    <property type="match status" value="1"/>
</dbReference>
<feature type="domain" description="Teneurin-like YD-shell" evidence="3">
    <location>
        <begin position="431"/>
        <end position="564"/>
    </location>
</feature>
<name>A0A3M0LXT5_9RHOB</name>
<comment type="caution">
    <text evidence="4">The sequence shown here is derived from an EMBL/GenBank/DDBJ whole genome shotgun (WGS) entry which is preliminary data.</text>
</comment>
<proteinExistence type="predicted"/>
<gene>
    <name evidence="4" type="ORF">C9E81_21835</name>
</gene>
<accession>A0A3M0LXT5</accession>
<dbReference type="Gene3D" id="2.180.10.10">
    <property type="entry name" value="RHS repeat-associated core"/>
    <property type="match status" value="3"/>
</dbReference>
<dbReference type="EMBL" id="QOKZ01000019">
    <property type="protein sequence ID" value="RMC30186.1"/>
    <property type="molecule type" value="Genomic_DNA"/>
</dbReference>
<sequence>MRKGDADWTIRKSNGLLYQMREDPTGRTWLRLSRIEDDNGNCVTVEYDDRGNLAEAVGTDGIRYLFISDDHERIRAIDKMAGEERVRLVNYGYDDHGDLITVTDRSDIPFSYGYRRHLLVRETRRSGLSFHFEWDDLTRGADARCIKTWGDGNIYYRELTYQPEIRQTTVTSLAGATETYRYNEIGIVTEVTTPLGATSVASFNRFGEMEASTDPNGATSRWRHDAYGRIVAFIDKDGATTRYIHANDNPESPSFDAVVSETDPLGIETTASYDARGNLIAYTDASGYTVRILRDQRGLPLNLQDTEGTLSRFSWTRDGNLREQRGSGGGSVSFEYDIFGRLVRETTEGLAPVEYGYDQLDRLTWIVLGDGSSSTMLRDADGRMVELHEPGGAVHRWEYRGLPDPVSRINPDGTSFRYEYDTELNMVRLINEVGDEYRLDYDADQRLIAETGFDGRRQTYTYDPAGNVIRATDGNRVHEFTRDPVGRLLRRDSSDGGWSLFGYDGAGRIVQADNASRKLGFVYDSRGLLLSEMQDGIQTTHAYSPRGERITTLLPDGRFIGFGYDRNGAFDRLSFNGRDILNLRRDRIGREILRNTGSVTQQTDYDPQGRIRRQTGYRDARQQPIFARSYGHNAAGLIGRIKDVARGERSYLYDQREQLRRVTGNREELFDFDPAGNILADAETARDASVRHGRLLMCGDNHYEYDDAGNRISLRRGHAGSHKYSYSYDALNQLTTIHEVRGRTQRVTSFAYDAFGRRISKSHREIIVAANRTGAPDEATEIAELVREDTTWFLWNGDVLLAEGKGDAAGAVDAAAVVYVFEPDSFRPAAQIRRHSPDQNGEVLIYWNDHLGTPQEITNERGELVWQVALKAWGGIDRIFLDRAENNIRFQGQYFDAETGLHYNRFRHYDPAAGCFISQDPIGLSGGEILAGYAPNTTHFVDPFGLTDWDDYRAQHKGTGMTPDQMSAGYRNTPKYINRHSPSAHGNSLSNKPAVLYAITDKDGNFQKWGITQETRNPRNRYSGPRSFDGQKLPANWRIERVAIGTRSEMAALERSLTTVAGGPKNKESWSSFRNGRPSALAGVTDRIRSGDTRFTERQRLAINNALSMGCKF</sequence>
<dbReference type="Pfam" id="PF03527">
    <property type="entry name" value="RHS"/>
    <property type="match status" value="1"/>
</dbReference>
<organism evidence="4 5">
    <name type="scientific">Paracoccus alkanivorans</name>
    <dbReference type="NCBI Taxonomy" id="2116655"/>
    <lineage>
        <taxon>Bacteria</taxon>
        <taxon>Pseudomonadati</taxon>
        <taxon>Pseudomonadota</taxon>
        <taxon>Alphaproteobacteria</taxon>
        <taxon>Rhodobacterales</taxon>
        <taxon>Paracoccaceae</taxon>
        <taxon>Paracoccus</taxon>
    </lineage>
</organism>
<dbReference type="SUPFAM" id="SSF101898">
    <property type="entry name" value="NHL repeat"/>
    <property type="match status" value="1"/>
</dbReference>
<reference evidence="4 5" key="1">
    <citation type="submission" date="2018-07" db="EMBL/GenBank/DDBJ databases">
        <authorList>
            <person name="Zhang Y."/>
            <person name="Wang L."/>
            <person name="Ma S."/>
        </authorList>
    </citation>
    <scope>NUCLEOTIDE SEQUENCE [LARGE SCALE GENOMIC DNA]</scope>
    <source>
        <strain evidence="4 5">4-2</strain>
    </source>
</reference>
<dbReference type="InterPro" id="IPR031325">
    <property type="entry name" value="RHS_repeat"/>
</dbReference>
<evidence type="ECO:0000313" key="4">
    <source>
        <dbReference type="EMBL" id="RMC30186.1"/>
    </source>
</evidence>
<evidence type="ECO:0000256" key="1">
    <source>
        <dbReference type="ARBA" id="ARBA00022737"/>
    </source>
</evidence>
<dbReference type="InterPro" id="IPR006530">
    <property type="entry name" value="YD"/>
</dbReference>
<dbReference type="Pfam" id="PF25023">
    <property type="entry name" value="TEN_YD-shell"/>
    <property type="match status" value="2"/>
</dbReference>
<evidence type="ECO:0000313" key="5">
    <source>
        <dbReference type="Proteomes" id="UP000273516"/>
    </source>
</evidence>
<dbReference type="InterPro" id="IPR050708">
    <property type="entry name" value="T6SS_VgrG/RHS"/>
</dbReference>
<dbReference type="AlphaFoldDB" id="A0A3M0LXT5"/>
<evidence type="ECO:0000259" key="2">
    <source>
        <dbReference type="Pfam" id="PF03527"/>
    </source>
</evidence>
<feature type="domain" description="Teneurin-like YD-shell" evidence="3">
    <location>
        <begin position="625"/>
        <end position="765"/>
    </location>
</feature>